<keyword evidence="3" id="KW-1185">Reference proteome</keyword>
<keyword evidence="1" id="KW-0812">Transmembrane</keyword>
<feature type="transmembrane region" description="Helical" evidence="1">
    <location>
        <begin position="68"/>
        <end position="90"/>
    </location>
</feature>
<name>A0A7W4YKD9_LEIAQ</name>
<keyword evidence="1" id="KW-0472">Membrane</keyword>
<dbReference type="AlphaFoldDB" id="A0A7W4YKD9"/>
<keyword evidence="1" id="KW-1133">Transmembrane helix</keyword>
<reference evidence="2 3" key="1">
    <citation type="submission" date="2020-08" db="EMBL/GenBank/DDBJ databases">
        <title>Sequencing the genomes of 1000 actinobacteria strains.</title>
        <authorList>
            <person name="Klenk H.-P."/>
        </authorList>
    </citation>
    <scope>NUCLEOTIDE SEQUENCE [LARGE SCALE GENOMIC DNA]</scope>
    <source>
        <strain evidence="2 3">DSM 20146</strain>
    </source>
</reference>
<dbReference type="RefSeq" id="WP_155829041.1">
    <property type="nucleotide sequence ID" value="NZ_JACHVP010000004.1"/>
</dbReference>
<feature type="transmembrane region" description="Helical" evidence="1">
    <location>
        <begin position="97"/>
        <end position="119"/>
    </location>
</feature>
<sequence length="126" mass="13564">MRDKGSHSTAERNRAHAAAIIFIAAAIVLVIPAASVYGDWQNALRYGWPGPYRSDIAEWNADETIWKATFWGILMLIVLTGASIGAGFAARAAHQRVWLVVLAGVVVTVVALLVAAVILTRPLASW</sequence>
<evidence type="ECO:0000313" key="2">
    <source>
        <dbReference type="EMBL" id="MBB2968482.1"/>
    </source>
</evidence>
<comment type="caution">
    <text evidence="2">The sequence shown here is derived from an EMBL/GenBank/DDBJ whole genome shotgun (WGS) entry which is preliminary data.</text>
</comment>
<gene>
    <name evidence="2" type="ORF">FHX33_003258</name>
</gene>
<feature type="transmembrane region" description="Helical" evidence="1">
    <location>
        <begin position="20"/>
        <end position="38"/>
    </location>
</feature>
<dbReference type="EMBL" id="JACHVP010000004">
    <property type="protein sequence ID" value="MBB2968482.1"/>
    <property type="molecule type" value="Genomic_DNA"/>
</dbReference>
<organism evidence="2 3">
    <name type="scientific">Leifsonia aquatica</name>
    <name type="common">Corynebacterium aquaticum</name>
    <dbReference type="NCBI Taxonomy" id="144185"/>
    <lineage>
        <taxon>Bacteria</taxon>
        <taxon>Bacillati</taxon>
        <taxon>Actinomycetota</taxon>
        <taxon>Actinomycetes</taxon>
        <taxon>Micrococcales</taxon>
        <taxon>Microbacteriaceae</taxon>
        <taxon>Leifsonia</taxon>
    </lineage>
</organism>
<evidence type="ECO:0000256" key="1">
    <source>
        <dbReference type="SAM" id="Phobius"/>
    </source>
</evidence>
<evidence type="ECO:0000313" key="3">
    <source>
        <dbReference type="Proteomes" id="UP000538196"/>
    </source>
</evidence>
<dbReference type="Proteomes" id="UP000538196">
    <property type="component" value="Unassembled WGS sequence"/>
</dbReference>
<proteinExistence type="predicted"/>
<protein>
    <submittedName>
        <fullName evidence="2">Uncharacterized protein</fullName>
    </submittedName>
</protein>
<accession>A0A7W4YKD9</accession>